<comment type="caution">
    <text evidence="20">The sequence shown here is derived from an EMBL/GenBank/DDBJ whole genome shotgun (WGS) entry which is preliminary data.</text>
</comment>
<dbReference type="InterPro" id="IPR004659">
    <property type="entry name" value="RNase_E/G"/>
</dbReference>
<keyword evidence="7" id="KW-0997">Cell inner membrane</keyword>
<keyword evidence="13" id="KW-0255">Endonuclease</keyword>
<accession>A0A1L8CKF3</accession>
<dbReference type="InterPro" id="IPR012340">
    <property type="entry name" value="NA-bd_OB-fold"/>
</dbReference>
<evidence type="ECO:0000256" key="4">
    <source>
        <dbReference type="ARBA" id="ARBA00017719"/>
    </source>
</evidence>
<evidence type="ECO:0000256" key="13">
    <source>
        <dbReference type="ARBA" id="ARBA00022759"/>
    </source>
</evidence>
<dbReference type="Pfam" id="PF00575">
    <property type="entry name" value="S1"/>
    <property type="match status" value="1"/>
</dbReference>
<dbReference type="GO" id="GO:0046872">
    <property type="term" value="F:metal ion binding"/>
    <property type="evidence" value="ECO:0007669"/>
    <property type="project" value="UniProtKB-KW"/>
</dbReference>
<evidence type="ECO:0000256" key="10">
    <source>
        <dbReference type="ARBA" id="ARBA00022722"/>
    </source>
</evidence>
<dbReference type="CDD" id="cd04453">
    <property type="entry name" value="S1_RNase_E"/>
    <property type="match status" value="1"/>
</dbReference>
<evidence type="ECO:0000256" key="6">
    <source>
        <dbReference type="ARBA" id="ARBA00022490"/>
    </source>
</evidence>
<gene>
    <name evidence="20" type="ORF">MMIC_P0299</name>
</gene>
<feature type="region of interest" description="Disordered" evidence="18">
    <location>
        <begin position="506"/>
        <end position="770"/>
    </location>
</feature>
<keyword evidence="21" id="KW-1185">Reference proteome</keyword>
<keyword evidence="11" id="KW-0479">Metal-binding</keyword>
<dbReference type="GO" id="GO:0019843">
    <property type="term" value="F:rRNA binding"/>
    <property type="evidence" value="ECO:0007669"/>
    <property type="project" value="UniProtKB-KW"/>
</dbReference>
<evidence type="ECO:0000313" key="21">
    <source>
        <dbReference type="Proteomes" id="UP000231632"/>
    </source>
</evidence>
<dbReference type="PANTHER" id="PTHR30001:SF1">
    <property type="entry name" value="RIBONUCLEASE E_G-LIKE PROTEIN, CHLOROPLASTIC"/>
    <property type="match status" value="1"/>
</dbReference>
<dbReference type="STRING" id="1921010.MMIC_P0299"/>
<evidence type="ECO:0000256" key="3">
    <source>
        <dbReference type="ARBA" id="ARBA00005663"/>
    </source>
</evidence>
<dbReference type="AlphaFoldDB" id="A0A1L8CKF3"/>
<dbReference type="InterPro" id="IPR019307">
    <property type="entry name" value="RNA-bd_AU-1/RNase_E/G"/>
</dbReference>
<dbReference type="RefSeq" id="WP_227819296.1">
    <property type="nucleotide sequence ID" value="NZ_BDFD01000002.1"/>
</dbReference>
<dbReference type="Pfam" id="PF20833">
    <property type="entry name" value="RNase_E_G_Thio"/>
    <property type="match status" value="1"/>
</dbReference>
<dbReference type="InterPro" id="IPR048583">
    <property type="entry name" value="RNase_E_G_thioredoxin-like"/>
</dbReference>
<feature type="compositionally biased region" description="Basic and acidic residues" evidence="18">
    <location>
        <begin position="722"/>
        <end position="749"/>
    </location>
</feature>
<dbReference type="GO" id="GO:0004519">
    <property type="term" value="F:endonuclease activity"/>
    <property type="evidence" value="ECO:0007669"/>
    <property type="project" value="UniProtKB-KW"/>
</dbReference>
<feature type="compositionally biased region" description="Polar residues" evidence="18">
    <location>
        <begin position="656"/>
        <end position="679"/>
    </location>
</feature>
<evidence type="ECO:0000259" key="19">
    <source>
        <dbReference type="PROSITE" id="PS50126"/>
    </source>
</evidence>
<feature type="compositionally biased region" description="Basic residues" evidence="18">
    <location>
        <begin position="643"/>
        <end position="654"/>
    </location>
</feature>
<feature type="compositionally biased region" description="Basic and acidic residues" evidence="18">
    <location>
        <begin position="611"/>
        <end position="626"/>
    </location>
</feature>
<dbReference type="PANTHER" id="PTHR30001">
    <property type="entry name" value="RIBONUCLEASE"/>
    <property type="match status" value="1"/>
</dbReference>
<evidence type="ECO:0000256" key="17">
    <source>
        <dbReference type="ARBA" id="ARBA00023136"/>
    </source>
</evidence>
<dbReference type="GO" id="GO:0006364">
    <property type="term" value="P:rRNA processing"/>
    <property type="evidence" value="ECO:0007669"/>
    <property type="project" value="UniProtKB-KW"/>
</dbReference>
<evidence type="ECO:0000256" key="11">
    <source>
        <dbReference type="ARBA" id="ARBA00022723"/>
    </source>
</evidence>
<evidence type="ECO:0000256" key="18">
    <source>
        <dbReference type="SAM" id="MobiDB-lite"/>
    </source>
</evidence>
<evidence type="ECO:0000256" key="12">
    <source>
        <dbReference type="ARBA" id="ARBA00022730"/>
    </source>
</evidence>
<feature type="compositionally biased region" description="Basic and acidic residues" evidence="18">
    <location>
        <begin position="569"/>
        <end position="579"/>
    </location>
</feature>
<keyword evidence="16" id="KW-0694">RNA-binding</keyword>
<dbReference type="Proteomes" id="UP000231632">
    <property type="component" value="Unassembled WGS sequence"/>
</dbReference>
<name>A0A1L8CKF3_9PROT</name>
<evidence type="ECO:0000256" key="15">
    <source>
        <dbReference type="ARBA" id="ARBA00022842"/>
    </source>
</evidence>
<feature type="compositionally biased region" description="Basic residues" evidence="18">
    <location>
        <begin position="712"/>
        <end position="721"/>
    </location>
</feature>
<dbReference type="EMBL" id="BDFD01000002">
    <property type="protein sequence ID" value="GAV19365.1"/>
    <property type="molecule type" value="Genomic_DNA"/>
</dbReference>
<dbReference type="SMART" id="SM00316">
    <property type="entry name" value="S1"/>
    <property type="match status" value="1"/>
</dbReference>
<keyword evidence="9" id="KW-0819">tRNA processing</keyword>
<proteinExistence type="inferred from homology"/>
<keyword evidence="15" id="KW-0460">Magnesium</keyword>
<reference evidence="20 21" key="1">
    <citation type="journal article" date="2017" name="Arch. Microbiol.">
        <title>Mariprofundus micogutta sp. nov., a novel iron-oxidizing zetaproteobacterium isolated from a deep-sea hydrothermal field at the Bayonnaise knoll of the Izu-Ogasawara arc, and a description of Mariprofundales ord. nov. and Zetaproteobacteria classis nov.</title>
        <authorList>
            <person name="Makita H."/>
            <person name="Tanaka E."/>
            <person name="Mitsunobu S."/>
            <person name="Miyazaki M."/>
            <person name="Nunoura T."/>
            <person name="Uematsu K."/>
            <person name="Takaki Y."/>
            <person name="Nishi S."/>
            <person name="Shimamura S."/>
            <person name="Takai K."/>
        </authorList>
    </citation>
    <scope>NUCLEOTIDE SEQUENCE [LARGE SCALE GENOMIC DNA]</scope>
    <source>
        <strain evidence="20 21">ET2</strain>
    </source>
</reference>
<keyword evidence="5" id="KW-1003">Cell membrane</keyword>
<dbReference type="GO" id="GO:0016787">
    <property type="term" value="F:hydrolase activity"/>
    <property type="evidence" value="ECO:0007669"/>
    <property type="project" value="UniProtKB-KW"/>
</dbReference>
<dbReference type="InterPro" id="IPR003029">
    <property type="entry name" value="S1_domain"/>
</dbReference>
<dbReference type="NCBIfam" id="TIGR00757">
    <property type="entry name" value="RNaseEG"/>
    <property type="match status" value="1"/>
</dbReference>
<feature type="compositionally biased region" description="Low complexity" evidence="18">
    <location>
        <begin position="627"/>
        <end position="640"/>
    </location>
</feature>
<evidence type="ECO:0000256" key="2">
    <source>
        <dbReference type="ARBA" id="ARBA00004496"/>
    </source>
</evidence>
<dbReference type="Gene3D" id="3.40.1260.20">
    <property type="entry name" value="Ribonuclease E, catalytic domain"/>
    <property type="match status" value="1"/>
</dbReference>
<sequence>MNTPKKLMLINANHDEESRVAIVEDGYLHELDIESSSKALTKSNIYRGKITKVEASLQAAFVEYGAARQGFLSLSEIHPDYWKDGVDKTANTRNLSIQDILQPKQEILVQVVKEERGNKGAALTTQISLAGRYLVLSPNTTRGGVSRKLSDEERRSMKEILTQLEVPDNMGLIIRTAGKDQNLEALQRDYQYLRRLWDEIRIKSETTPSPALIYLEGDLATRAIRDHFSEDVQEIWVDNHEVYTRTKAFVHAVLPGKEKLVKLYRGKKPLFRNHGIEQQCEEIHDREIRLPSGGSIVLDPTEALTAIDINSSRATKGKHIDDTALAINLEAAEEIARQLRIRDIGGLIVIDFIDMANRKHGQQVEEVLRKACKGDKARIQFARISRFGLLEMSRQRLHPSVRESTTEGCPRCQGRGSIRTVESMALQMLTRMEDWAEAGKQPTLVVQVPSDTGEYLMNNKRDNIARMEENYEVQITLQIRPDLDIPHYRIERQWSENNQQRVEVLEDTSKRVKPPRANRKLKPVKPVVGIPTPPPEPVEEKKDGPLKTLINIITGKTRKEKLQQQAAEEEQRQKLEAAKKPRRRGGRNRRRSSGRTANSESNSNQTAATTQKKDTKAKPQRQKQEAVAENNANNGEAPGGEAKKRRRRRRRRPSGNRETATTSEQVQGKATEQQSQPSENKPVDKHDQKQTATQNKEPDRKTDQPETAAKKPASRRPRRARKPVENKESKPNSENKPAVENKSNAENKPAKAKATPKSEQASVVAAPASE</sequence>
<keyword evidence="6" id="KW-0963">Cytoplasm</keyword>
<evidence type="ECO:0000256" key="5">
    <source>
        <dbReference type="ARBA" id="ARBA00022475"/>
    </source>
</evidence>
<keyword evidence="10" id="KW-0540">Nuclease</keyword>
<feature type="compositionally biased region" description="Basic residues" evidence="18">
    <location>
        <begin position="580"/>
        <end position="593"/>
    </location>
</feature>
<dbReference type="GO" id="GO:0004540">
    <property type="term" value="F:RNA nuclease activity"/>
    <property type="evidence" value="ECO:0007669"/>
    <property type="project" value="InterPro"/>
</dbReference>
<comment type="subcellular location">
    <subcellularLocation>
        <location evidence="2">Cytoplasm</location>
    </subcellularLocation>
</comment>
<dbReference type="SUPFAM" id="SSF50249">
    <property type="entry name" value="Nucleic acid-binding proteins"/>
    <property type="match status" value="1"/>
</dbReference>
<keyword evidence="8" id="KW-0698">rRNA processing</keyword>
<evidence type="ECO:0000256" key="8">
    <source>
        <dbReference type="ARBA" id="ARBA00022552"/>
    </source>
</evidence>
<evidence type="ECO:0000256" key="16">
    <source>
        <dbReference type="ARBA" id="ARBA00022884"/>
    </source>
</evidence>
<keyword evidence="17" id="KW-0472">Membrane</keyword>
<evidence type="ECO:0000256" key="1">
    <source>
        <dbReference type="ARBA" id="ARBA00001946"/>
    </source>
</evidence>
<keyword evidence="12" id="KW-0699">rRNA-binding</keyword>
<keyword evidence="14 20" id="KW-0378">Hydrolase</keyword>
<evidence type="ECO:0000256" key="14">
    <source>
        <dbReference type="ARBA" id="ARBA00022801"/>
    </source>
</evidence>
<dbReference type="GO" id="GO:0008033">
    <property type="term" value="P:tRNA processing"/>
    <property type="evidence" value="ECO:0007669"/>
    <property type="project" value="UniProtKB-KW"/>
</dbReference>
<dbReference type="Pfam" id="PF10150">
    <property type="entry name" value="RNase_E_G"/>
    <property type="match status" value="1"/>
</dbReference>
<feature type="domain" description="S1 motif" evidence="19">
    <location>
        <begin position="43"/>
        <end position="126"/>
    </location>
</feature>
<organism evidence="20 21">
    <name type="scientific">Mariprofundus micogutta</name>
    <dbReference type="NCBI Taxonomy" id="1921010"/>
    <lineage>
        <taxon>Bacteria</taxon>
        <taxon>Pseudomonadati</taxon>
        <taxon>Pseudomonadota</taxon>
        <taxon>Candidatius Mariprofundia</taxon>
        <taxon>Mariprofundales</taxon>
        <taxon>Mariprofundaceae</taxon>
        <taxon>Mariprofundus</taxon>
    </lineage>
</organism>
<evidence type="ECO:0000313" key="20">
    <source>
        <dbReference type="EMBL" id="GAV19365.1"/>
    </source>
</evidence>
<evidence type="ECO:0000256" key="9">
    <source>
        <dbReference type="ARBA" id="ARBA00022694"/>
    </source>
</evidence>
<feature type="compositionally biased region" description="Basic residues" evidence="18">
    <location>
        <begin position="511"/>
        <end position="523"/>
    </location>
</feature>
<comment type="cofactor">
    <cofactor evidence="1">
        <name>Mg(2+)</name>
        <dbReference type="ChEBI" id="CHEBI:18420"/>
    </cofactor>
</comment>
<comment type="similarity">
    <text evidence="3">Belongs to the RNase E/G family. RNase G subfamily.</text>
</comment>
<dbReference type="Gene3D" id="2.40.50.140">
    <property type="entry name" value="Nucleic acid-binding proteins"/>
    <property type="match status" value="1"/>
</dbReference>
<dbReference type="GO" id="GO:0005737">
    <property type="term" value="C:cytoplasm"/>
    <property type="evidence" value="ECO:0007669"/>
    <property type="project" value="UniProtKB-SubCell"/>
</dbReference>
<dbReference type="PROSITE" id="PS50126">
    <property type="entry name" value="S1"/>
    <property type="match status" value="1"/>
</dbReference>
<protein>
    <recommendedName>
        <fullName evidence="4">Ribonuclease G</fullName>
    </recommendedName>
</protein>
<evidence type="ECO:0000256" key="7">
    <source>
        <dbReference type="ARBA" id="ARBA00022519"/>
    </source>
</evidence>